<evidence type="ECO:0000259" key="2">
    <source>
        <dbReference type="Pfam" id="PF00042"/>
    </source>
</evidence>
<keyword evidence="1" id="KW-0349">Heme</keyword>
<dbReference type="GeneID" id="19951347"/>
<feature type="domain" description="Globin" evidence="2">
    <location>
        <begin position="99"/>
        <end position="193"/>
    </location>
</feature>
<keyword evidence="4" id="KW-1185">Reference proteome</keyword>
<dbReference type="InterPro" id="IPR044399">
    <property type="entry name" value="Mb-like_M"/>
</dbReference>
<reference evidence="3 4" key="1">
    <citation type="submission" date="2012-04" db="EMBL/GenBank/DDBJ databases">
        <title>The Genome Sequence of Saprolegnia declina VS20.</title>
        <authorList>
            <consortium name="The Broad Institute Genome Sequencing Platform"/>
            <person name="Russ C."/>
            <person name="Nusbaum C."/>
            <person name="Tyler B."/>
            <person name="van West P."/>
            <person name="Dieguez-Uribeondo J."/>
            <person name="de Bruijn I."/>
            <person name="Tripathy S."/>
            <person name="Jiang R."/>
            <person name="Young S.K."/>
            <person name="Zeng Q."/>
            <person name="Gargeya S."/>
            <person name="Fitzgerald M."/>
            <person name="Haas B."/>
            <person name="Abouelleil A."/>
            <person name="Alvarado L."/>
            <person name="Arachchi H.M."/>
            <person name="Berlin A."/>
            <person name="Chapman S.B."/>
            <person name="Goldberg J."/>
            <person name="Griggs A."/>
            <person name="Gujja S."/>
            <person name="Hansen M."/>
            <person name="Howarth C."/>
            <person name="Imamovic A."/>
            <person name="Larimer J."/>
            <person name="McCowen C."/>
            <person name="Montmayeur A."/>
            <person name="Murphy C."/>
            <person name="Neiman D."/>
            <person name="Pearson M."/>
            <person name="Priest M."/>
            <person name="Roberts A."/>
            <person name="Saif S."/>
            <person name="Shea T."/>
            <person name="Sisk P."/>
            <person name="Sykes S."/>
            <person name="Wortman J."/>
            <person name="Nusbaum C."/>
            <person name="Birren B."/>
        </authorList>
    </citation>
    <scope>NUCLEOTIDE SEQUENCE [LARGE SCALE GENOMIC DNA]</scope>
    <source>
        <strain evidence="3 4">VS20</strain>
    </source>
</reference>
<keyword evidence="1" id="KW-0408">Iron</keyword>
<protein>
    <recommendedName>
        <fullName evidence="2">Globin domain-containing protein</fullName>
    </recommendedName>
</protein>
<dbReference type="InterPro" id="IPR012292">
    <property type="entry name" value="Globin/Proto"/>
</dbReference>
<name>T0RP15_SAPDV</name>
<keyword evidence="1" id="KW-0813">Transport</keyword>
<dbReference type="InterPro" id="IPR000971">
    <property type="entry name" value="Globin"/>
</dbReference>
<dbReference type="RefSeq" id="XP_008614839.1">
    <property type="nucleotide sequence ID" value="XM_008616617.1"/>
</dbReference>
<sequence length="250" mass="27665">MGTFFSGPSYKYKVNVDGNGKLLLARGHTKLLKKYAPNFTATRAPTPKDEELMTRSWEVVIGAKLRAELERRKLQVNSDPDAPPESSAVVQFYDVFFTNLYAIDPATRPVFRNSMHVQSKALVNIVGAIRHILHSADATNNIAALALRHIQYGVKLEFFDSLGLAMIETLRSLGGSFWSDDVGDAWRTVIAYIICLLVPPYMEGARSKEHRHLTMATSRSRTSASRVAVGDTHPSFIASTTHPSTTEVVS</sequence>
<dbReference type="InterPro" id="IPR009050">
    <property type="entry name" value="Globin-like_sf"/>
</dbReference>
<dbReference type="Pfam" id="PF00042">
    <property type="entry name" value="Globin"/>
    <property type="match status" value="1"/>
</dbReference>
<gene>
    <name evidence="3" type="ORF">SDRG_10620</name>
</gene>
<dbReference type="Proteomes" id="UP000030762">
    <property type="component" value="Unassembled WGS sequence"/>
</dbReference>
<dbReference type="SUPFAM" id="SSF46458">
    <property type="entry name" value="Globin-like"/>
    <property type="match status" value="1"/>
</dbReference>
<dbReference type="OMA" id="NDHRIMI"/>
<keyword evidence="1" id="KW-0479">Metal-binding</keyword>
<evidence type="ECO:0000313" key="4">
    <source>
        <dbReference type="Proteomes" id="UP000030762"/>
    </source>
</evidence>
<organism evidence="3 4">
    <name type="scientific">Saprolegnia diclina (strain VS20)</name>
    <dbReference type="NCBI Taxonomy" id="1156394"/>
    <lineage>
        <taxon>Eukaryota</taxon>
        <taxon>Sar</taxon>
        <taxon>Stramenopiles</taxon>
        <taxon>Oomycota</taxon>
        <taxon>Saprolegniomycetes</taxon>
        <taxon>Saprolegniales</taxon>
        <taxon>Saprolegniaceae</taxon>
        <taxon>Saprolegnia</taxon>
    </lineage>
</organism>
<evidence type="ECO:0000313" key="3">
    <source>
        <dbReference type="EMBL" id="EQC31832.1"/>
    </source>
</evidence>
<proteinExistence type="inferred from homology"/>
<dbReference type="CDD" id="cd01040">
    <property type="entry name" value="Mb-like"/>
    <property type="match status" value="1"/>
</dbReference>
<dbReference type="GO" id="GO:0020037">
    <property type="term" value="F:heme binding"/>
    <property type="evidence" value="ECO:0007669"/>
    <property type="project" value="InterPro"/>
</dbReference>
<dbReference type="InParanoid" id="T0RP15"/>
<dbReference type="OrthoDB" id="436496at2759"/>
<evidence type="ECO:0000256" key="1">
    <source>
        <dbReference type="RuleBase" id="RU000356"/>
    </source>
</evidence>
<dbReference type="Gene3D" id="1.10.490.10">
    <property type="entry name" value="Globins"/>
    <property type="match status" value="1"/>
</dbReference>
<dbReference type="GO" id="GO:0019825">
    <property type="term" value="F:oxygen binding"/>
    <property type="evidence" value="ECO:0007669"/>
    <property type="project" value="InterPro"/>
</dbReference>
<comment type="similarity">
    <text evidence="1">Belongs to the globin family.</text>
</comment>
<dbReference type="AlphaFoldDB" id="T0RP15"/>
<dbReference type="GO" id="GO:0005344">
    <property type="term" value="F:oxygen carrier activity"/>
    <property type="evidence" value="ECO:0007669"/>
    <property type="project" value="UniProtKB-KW"/>
</dbReference>
<dbReference type="VEuPathDB" id="FungiDB:SDRG_10620"/>
<keyword evidence="1" id="KW-0561">Oxygen transport</keyword>
<dbReference type="eggNOG" id="ENOG502SAZ9">
    <property type="taxonomic scope" value="Eukaryota"/>
</dbReference>
<dbReference type="STRING" id="1156394.T0RP15"/>
<accession>T0RP15</accession>
<dbReference type="EMBL" id="JH767167">
    <property type="protein sequence ID" value="EQC31832.1"/>
    <property type="molecule type" value="Genomic_DNA"/>
</dbReference>